<reference evidence="4" key="1">
    <citation type="journal article" date="2019" name="Int. J. Syst. Evol. Microbiol.">
        <title>The Global Catalogue of Microorganisms (GCM) 10K type strain sequencing project: providing services to taxonomists for standard genome sequencing and annotation.</title>
        <authorList>
            <consortium name="The Broad Institute Genomics Platform"/>
            <consortium name="The Broad Institute Genome Sequencing Center for Infectious Disease"/>
            <person name="Wu L."/>
            <person name="Ma J."/>
        </authorList>
    </citation>
    <scope>NUCLEOTIDE SEQUENCE [LARGE SCALE GENOMIC DNA]</scope>
    <source>
        <strain evidence="4">JCM 17705</strain>
    </source>
</reference>
<dbReference type="RefSeq" id="WP_345213481.1">
    <property type="nucleotide sequence ID" value="NZ_BAABFT010000017.1"/>
</dbReference>
<evidence type="ECO:0000256" key="1">
    <source>
        <dbReference type="SAM" id="SignalP"/>
    </source>
</evidence>
<feature type="domain" description="DUF4397" evidence="2">
    <location>
        <begin position="37"/>
        <end position="151"/>
    </location>
</feature>
<keyword evidence="4" id="KW-1185">Reference proteome</keyword>
<sequence>MKKFKHFLKPAAALFAIALTVTACSDDKNDLPAPSEAALTVVHASPGSPELTLKINGTKANARALTFGTAFPYSAIIANTYEFSITKKDSSRVMVKSNLELKANKFYSLYIADVPTKPVFVLTEDNLTAPAADKANVRFVNLSPDAGALDLGITGVATNVFTKTAFKESTAFTGVTPGAELTFEIKENTKTEVIAKVEKVKIEKGKIYTIWAKGLKAATDSTKLAVKVITNK</sequence>
<dbReference type="Proteomes" id="UP001500582">
    <property type="component" value="Unassembled WGS sequence"/>
</dbReference>
<feature type="chain" id="PRO_5047359050" description="DUF4397 domain-containing protein" evidence="1">
    <location>
        <begin position="26"/>
        <end position="232"/>
    </location>
</feature>
<dbReference type="Pfam" id="PF14344">
    <property type="entry name" value="DUF4397"/>
    <property type="match status" value="1"/>
</dbReference>
<proteinExistence type="predicted"/>
<protein>
    <recommendedName>
        <fullName evidence="2">DUF4397 domain-containing protein</fullName>
    </recommendedName>
</protein>
<keyword evidence="1" id="KW-0732">Signal</keyword>
<evidence type="ECO:0000313" key="4">
    <source>
        <dbReference type="Proteomes" id="UP001500582"/>
    </source>
</evidence>
<evidence type="ECO:0000259" key="2">
    <source>
        <dbReference type="Pfam" id="PF14344"/>
    </source>
</evidence>
<gene>
    <name evidence="3" type="ORF">GCM10023149_45350</name>
</gene>
<feature type="signal peptide" evidence="1">
    <location>
        <begin position="1"/>
        <end position="25"/>
    </location>
</feature>
<name>A0ABP8HA13_9SPHI</name>
<accession>A0ABP8HA13</accession>
<organism evidence="3 4">
    <name type="scientific">Mucilaginibacter gynuensis</name>
    <dbReference type="NCBI Taxonomy" id="1302236"/>
    <lineage>
        <taxon>Bacteria</taxon>
        <taxon>Pseudomonadati</taxon>
        <taxon>Bacteroidota</taxon>
        <taxon>Sphingobacteriia</taxon>
        <taxon>Sphingobacteriales</taxon>
        <taxon>Sphingobacteriaceae</taxon>
        <taxon>Mucilaginibacter</taxon>
    </lineage>
</organism>
<dbReference type="InterPro" id="IPR025510">
    <property type="entry name" value="DUF4397"/>
</dbReference>
<dbReference type="EMBL" id="BAABFT010000017">
    <property type="protein sequence ID" value="GAA4336498.1"/>
    <property type="molecule type" value="Genomic_DNA"/>
</dbReference>
<dbReference type="PROSITE" id="PS51257">
    <property type="entry name" value="PROKAR_LIPOPROTEIN"/>
    <property type="match status" value="1"/>
</dbReference>
<evidence type="ECO:0000313" key="3">
    <source>
        <dbReference type="EMBL" id="GAA4336498.1"/>
    </source>
</evidence>
<comment type="caution">
    <text evidence="3">The sequence shown here is derived from an EMBL/GenBank/DDBJ whole genome shotgun (WGS) entry which is preliminary data.</text>
</comment>